<evidence type="ECO:0000313" key="2">
    <source>
        <dbReference type="EMBL" id="PWS33852.1"/>
    </source>
</evidence>
<keyword evidence="2" id="KW-0378">Hydrolase</keyword>
<dbReference type="Gene3D" id="2.60.40.1180">
    <property type="entry name" value="Golgi alpha-mannosidase II"/>
    <property type="match status" value="1"/>
</dbReference>
<dbReference type="RefSeq" id="WP_109928432.1">
    <property type="nucleotide sequence ID" value="NZ_QGNY01000001.1"/>
</dbReference>
<organism evidence="2 3">
    <name type="scientific">Pedobacter paludis</name>
    <dbReference type="NCBI Taxonomy" id="2203212"/>
    <lineage>
        <taxon>Bacteria</taxon>
        <taxon>Pseudomonadati</taxon>
        <taxon>Bacteroidota</taxon>
        <taxon>Sphingobacteriia</taxon>
        <taxon>Sphingobacteriales</taxon>
        <taxon>Sphingobacteriaceae</taxon>
        <taxon>Pedobacter</taxon>
    </lineage>
</organism>
<evidence type="ECO:0000259" key="1">
    <source>
        <dbReference type="Pfam" id="PF14587"/>
    </source>
</evidence>
<dbReference type="Gene3D" id="3.20.20.80">
    <property type="entry name" value="Glycosidases"/>
    <property type="match status" value="1"/>
</dbReference>
<dbReference type="SUPFAM" id="SSF51445">
    <property type="entry name" value="(Trans)glycosidases"/>
    <property type="match status" value="1"/>
</dbReference>
<dbReference type="PANTHER" id="PTHR42767:SF1">
    <property type="entry name" value="ENDO-BETA-1,6-GALACTANASE-LIKE DOMAIN-CONTAINING PROTEIN"/>
    <property type="match status" value="1"/>
</dbReference>
<dbReference type="PANTHER" id="PTHR42767">
    <property type="entry name" value="ENDO-BETA-1,6-GALACTANASE"/>
    <property type="match status" value="1"/>
</dbReference>
<dbReference type="InterPro" id="IPR039743">
    <property type="entry name" value="6GAL/EXGAL"/>
</dbReference>
<dbReference type="InterPro" id="IPR039514">
    <property type="entry name" value="6GAL-like"/>
</dbReference>
<dbReference type="Pfam" id="PF14587">
    <property type="entry name" value="Glyco_hydr_30_2"/>
    <property type="match status" value="1"/>
</dbReference>
<gene>
    <name evidence="2" type="ORF">DF947_04380</name>
</gene>
<proteinExistence type="predicted"/>
<protein>
    <submittedName>
        <fullName evidence="2">Beta-glycosidase</fullName>
    </submittedName>
</protein>
<comment type="caution">
    <text evidence="2">The sequence shown here is derived from an EMBL/GenBank/DDBJ whole genome shotgun (WGS) entry which is preliminary data.</text>
</comment>
<keyword evidence="3" id="KW-1185">Reference proteome</keyword>
<dbReference type="InterPro" id="IPR017853">
    <property type="entry name" value="GH"/>
</dbReference>
<dbReference type="Proteomes" id="UP000245391">
    <property type="component" value="Unassembled WGS sequence"/>
</dbReference>
<accession>A0A317F5J4</accession>
<dbReference type="AlphaFoldDB" id="A0A317F5J4"/>
<evidence type="ECO:0000313" key="3">
    <source>
        <dbReference type="Proteomes" id="UP000245391"/>
    </source>
</evidence>
<reference evidence="3" key="1">
    <citation type="submission" date="2018-05" db="EMBL/GenBank/DDBJ databases">
        <title>Pedobacter paludis sp. nov., isolated from wetland soil.</title>
        <authorList>
            <person name="Zhang Y."/>
        </authorList>
    </citation>
    <scope>NUCLEOTIDE SEQUENCE [LARGE SCALE GENOMIC DNA]</scope>
    <source>
        <strain evidence="3">R-8</strain>
    </source>
</reference>
<sequence>MSKIFGLLFFILFLNIDLFAVQQDSVIHIVVDFNKKAQVIENIGSSGCWFSEGIGKYWPSDKKERIAELLFSKSFDLKGQPLGIGLSAWRFNIGAGTLEQGDKSGIKDFRKRSDSFLNADGTYNWTKQAGYRFFLQKAKDYGVETLIAFSNSPPVPYTKNGLGYKTEKDYKSNLKPNAYADFAKFLSTVVQHFDQIGLHFDYVSPVNEPQWDWSHRYMEADQEGSAWTNEEIFKLTQTLNTEFDQAKLTSKIIVPEAGMLTYMYGGIGQASNQIQNFFGRSSPFYTGNLKHVSNAVAGHSYFTESNNEVLINTRKHLADTAAKYGVRYWQSEYSMLADGFKEGQKTDRSAMDCALFLSKVIHADLTIGNARAWQFWNAYEPGSAFINTRYYLIALEADADFKNGSFSPTKNLWALGHFSRFVRPGMTRLFTANTVFGQVQSDQALLTSAYVDRLGEMVLVAINYGTKDKWIKIDHINATRSYKKAIRYLTTSAEQMNMVPEKIGNLKDQILLPARSISTFVLN</sequence>
<feature type="domain" description="Endo-beta-1,6-galactanase-like" evidence="1">
    <location>
        <begin position="28"/>
        <end position="380"/>
    </location>
</feature>
<dbReference type="EMBL" id="QGNY01000001">
    <property type="protein sequence ID" value="PWS33852.1"/>
    <property type="molecule type" value="Genomic_DNA"/>
</dbReference>
<dbReference type="InterPro" id="IPR013780">
    <property type="entry name" value="Glyco_hydro_b"/>
</dbReference>
<dbReference type="GO" id="GO:0004553">
    <property type="term" value="F:hydrolase activity, hydrolyzing O-glycosyl compounds"/>
    <property type="evidence" value="ECO:0007669"/>
    <property type="project" value="InterPro"/>
</dbReference>
<keyword evidence="2" id="KW-0326">Glycosidase</keyword>
<name>A0A317F5J4_9SPHI</name>
<dbReference type="OrthoDB" id="9806701at2"/>